<evidence type="ECO:0000256" key="2">
    <source>
        <dbReference type="ARBA" id="ARBA00022517"/>
    </source>
</evidence>
<dbReference type="Gene3D" id="3.30.300.70">
    <property type="entry name" value="RimP-like superfamily, N-terminal"/>
    <property type="match status" value="1"/>
</dbReference>
<comment type="function">
    <text evidence="3">Required for maturation of 30S ribosomal subunits.</text>
</comment>
<organism evidence="6 7">
    <name type="scientific">Micrococcoides hystricis</name>
    <dbReference type="NCBI Taxonomy" id="1572761"/>
    <lineage>
        <taxon>Bacteria</taxon>
        <taxon>Bacillati</taxon>
        <taxon>Actinomycetota</taxon>
        <taxon>Actinomycetes</taxon>
        <taxon>Micrococcales</taxon>
        <taxon>Micrococcaceae</taxon>
        <taxon>Micrococcoides</taxon>
    </lineage>
</organism>
<evidence type="ECO:0000313" key="6">
    <source>
        <dbReference type="EMBL" id="MFC0581498.1"/>
    </source>
</evidence>
<dbReference type="Pfam" id="PF17384">
    <property type="entry name" value="DUF150_C"/>
    <property type="match status" value="1"/>
</dbReference>
<dbReference type="PANTHER" id="PTHR33867:SF1">
    <property type="entry name" value="RIBOSOME MATURATION FACTOR RIMP"/>
    <property type="match status" value="1"/>
</dbReference>
<dbReference type="InterPro" id="IPR035956">
    <property type="entry name" value="RimP_N_sf"/>
</dbReference>
<dbReference type="SUPFAM" id="SSF74942">
    <property type="entry name" value="YhbC-like, C-terminal domain"/>
    <property type="match status" value="1"/>
</dbReference>
<dbReference type="Proteomes" id="UP001589862">
    <property type="component" value="Unassembled WGS sequence"/>
</dbReference>
<dbReference type="EMBL" id="JBHLUB010000004">
    <property type="protein sequence ID" value="MFC0581498.1"/>
    <property type="molecule type" value="Genomic_DNA"/>
</dbReference>
<comment type="caution">
    <text evidence="6">The sequence shown here is derived from an EMBL/GenBank/DDBJ whole genome shotgun (WGS) entry which is preliminary data.</text>
</comment>
<feature type="domain" description="Ribosome maturation factor RimP N-terminal" evidence="4">
    <location>
        <begin position="7"/>
        <end position="81"/>
    </location>
</feature>
<dbReference type="RefSeq" id="WP_377458185.1">
    <property type="nucleotide sequence ID" value="NZ_JBHLUB010000004.1"/>
</dbReference>
<dbReference type="InterPro" id="IPR036847">
    <property type="entry name" value="RimP_C_sf"/>
</dbReference>
<comment type="subcellular location">
    <subcellularLocation>
        <location evidence="3">Cytoplasm</location>
    </subcellularLocation>
</comment>
<keyword evidence="7" id="KW-1185">Reference proteome</keyword>
<reference evidence="6 7" key="1">
    <citation type="submission" date="2024-09" db="EMBL/GenBank/DDBJ databases">
        <authorList>
            <person name="Sun Q."/>
            <person name="Mori K."/>
        </authorList>
    </citation>
    <scope>NUCLEOTIDE SEQUENCE [LARGE SCALE GENOMIC DNA]</scope>
    <source>
        <strain evidence="6 7">NCAIM B.02604</strain>
    </source>
</reference>
<comment type="similarity">
    <text evidence="3">Belongs to the RimP family.</text>
</comment>
<evidence type="ECO:0000256" key="3">
    <source>
        <dbReference type="HAMAP-Rule" id="MF_01077"/>
    </source>
</evidence>
<dbReference type="Pfam" id="PF02576">
    <property type="entry name" value="RimP_N"/>
    <property type="match status" value="1"/>
</dbReference>
<dbReference type="PANTHER" id="PTHR33867">
    <property type="entry name" value="RIBOSOME MATURATION FACTOR RIMP"/>
    <property type="match status" value="1"/>
</dbReference>
<dbReference type="SUPFAM" id="SSF75420">
    <property type="entry name" value="YhbC-like, N-terminal domain"/>
    <property type="match status" value="1"/>
</dbReference>
<name>A0ABV6P8U1_9MICC</name>
<gene>
    <name evidence="3 6" type="primary">rimP</name>
    <name evidence="6" type="ORF">ACFFFR_03705</name>
</gene>
<dbReference type="InterPro" id="IPR028998">
    <property type="entry name" value="RimP_C"/>
</dbReference>
<dbReference type="InterPro" id="IPR028989">
    <property type="entry name" value="RimP_N"/>
</dbReference>
<proteinExistence type="inferred from homology"/>
<keyword evidence="2 3" id="KW-0690">Ribosome biogenesis</keyword>
<evidence type="ECO:0000313" key="7">
    <source>
        <dbReference type="Proteomes" id="UP001589862"/>
    </source>
</evidence>
<feature type="domain" description="Ribosome maturation factor RimP C-terminal" evidence="5">
    <location>
        <begin position="85"/>
        <end position="158"/>
    </location>
</feature>
<dbReference type="CDD" id="cd01734">
    <property type="entry name" value="YlxS_C"/>
    <property type="match status" value="1"/>
</dbReference>
<keyword evidence="1 3" id="KW-0963">Cytoplasm</keyword>
<evidence type="ECO:0000256" key="1">
    <source>
        <dbReference type="ARBA" id="ARBA00022490"/>
    </source>
</evidence>
<sequence length="162" mass="18043">MQQLENIINTVVSEFRLITEEVALRQHGNARTLSVVVDKETGTDQVDLDTIAELTHALSAALDAQWDDQNPYELEVSSRGVSRPLTEPRHYRRNIGRLVAITTVDGQKKQYRLISADEQTVMVAEQLPPPKKGMKAKTGPETTLAYDQIAKAKVQVEFSAAE</sequence>
<dbReference type="HAMAP" id="MF_01077">
    <property type="entry name" value="RimP"/>
    <property type="match status" value="1"/>
</dbReference>
<protein>
    <recommendedName>
        <fullName evidence="3">Ribosome maturation factor RimP</fullName>
    </recommendedName>
</protein>
<evidence type="ECO:0000259" key="5">
    <source>
        <dbReference type="Pfam" id="PF17384"/>
    </source>
</evidence>
<dbReference type="InterPro" id="IPR003728">
    <property type="entry name" value="Ribosome_maturation_RimP"/>
</dbReference>
<accession>A0ABV6P8U1</accession>
<evidence type="ECO:0000259" key="4">
    <source>
        <dbReference type="Pfam" id="PF02576"/>
    </source>
</evidence>